<dbReference type="InterPro" id="IPR052309">
    <property type="entry name" value="C-type_Lectin_Domain_Fam1"/>
</dbReference>
<dbReference type="InterPro" id="IPR001304">
    <property type="entry name" value="C-type_lectin-like"/>
</dbReference>
<dbReference type="Proteomes" id="UP000248480">
    <property type="component" value="Unplaced"/>
</dbReference>
<evidence type="ECO:0000259" key="6">
    <source>
        <dbReference type="PROSITE" id="PS50041"/>
    </source>
</evidence>
<protein>
    <submittedName>
        <fullName evidence="8">C-type lectin domain family 1 member B isoform X3</fullName>
    </submittedName>
</protein>
<keyword evidence="5" id="KW-0472">Membrane</keyword>
<dbReference type="PANTHER" id="PTHR46490:SF2">
    <property type="entry name" value="C-TYPE LECTIN DOMAIN FAMILY 1 MEMBER B"/>
    <property type="match status" value="1"/>
</dbReference>
<keyword evidence="3" id="KW-1015">Disulfide bond</keyword>
<dbReference type="SMART" id="SM00034">
    <property type="entry name" value="CLECT"/>
    <property type="match status" value="1"/>
</dbReference>
<dbReference type="GeneID" id="101346006"/>
<comment type="subcellular location">
    <subcellularLocation>
        <location evidence="1">Membrane</location>
        <topology evidence="1">Single-pass membrane protein</topology>
    </subcellularLocation>
</comment>
<evidence type="ECO:0000313" key="8">
    <source>
        <dbReference type="RefSeq" id="XP_023596399.1"/>
    </source>
</evidence>
<evidence type="ECO:0000313" key="7">
    <source>
        <dbReference type="Proteomes" id="UP000248480"/>
    </source>
</evidence>
<name>A0A2Y9RWJ8_TRIMA</name>
<keyword evidence="5" id="KW-0812">Transmembrane</keyword>
<dbReference type="GO" id="GO:0030246">
    <property type="term" value="F:carbohydrate binding"/>
    <property type="evidence" value="ECO:0007669"/>
    <property type="project" value="UniProtKB-KW"/>
</dbReference>
<dbReference type="CTD" id="51266"/>
<evidence type="ECO:0000256" key="5">
    <source>
        <dbReference type="SAM" id="Phobius"/>
    </source>
</evidence>
<dbReference type="GO" id="GO:0030220">
    <property type="term" value="P:platelet formation"/>
    <property type="evidence" value="ECO:0007669"/>
    <property type="project" value="TreeGrafter"/>
</dbReference>
<evidence type="ECO:0000256" key="4">
    <source>
        <dbReference type="ARBA" id="ARBA00023180"/>
    </source>
</evidence>
<proteinExistence type="predicted"/>
<dbReference type="AlphaFoldDB" id="A0A2Y9RWJ8"/>
<accession>A0A2Y9RWJ8</accession>
<dbReference type="GO" id="GO:0005886">
    <property type="term" value="C:plasma membrane"/>
    <property type="evidence" value="ECO:0007669"/>
    <property type="project" value="TreeGrafter"/>
</dbReference>
<dbReference type="PROSITE" id="PS50041">
    <property type="entry name" value="C_TYPE_LECTIN_2"/>
    <property type="match status" value="1"/>
</dbReference>
<evidence type="ECO:0000256" key="1">
    <source>
        <dbReference type="ARBA" id="ARBA00004167"/>
    </source>
</evidence>
<dbReference type="RefSeq" id="XP_023596399.1">
    <property type="nucleotide sequence ID" value="XM_023740631.1"/>
</dbReference>
<reference evidence="8" key="1">
    <citation type="submission" date="2025-08" db="UniProtKB">
        <authorList>
            <consortium name="RefSeq"/>
        </authorList>
    </citation>
    <scope>IDENTIFICATION</scope>
</reference>
<keyword evidence="7" id="KW-1185">Reference proteome</keyword>
<organism evidence="7 8">
    <name type="scientific">Trichechus manatus latirostris</name>
    <name type="common">Florida manatee</name>
    <dbReference type="NCBI Taxonomy" id="127582"/>
    <lineage>
        <taxon>Eukaryota</taxon>
        <taxon>Metazoa</taxon>
        <taxon>Chordata</taxon>
        <taxon>Craniata</taxon>
        <taxon>Vertebrata</taxon>
        <taxon>Euteleostomi</taxon>
        <taxon>Mammalia</taxon>
        <taxon>Eutheria</taxon>
        <taxon>Afrotheria</taxon>
        <taxon>Sirenia</taxon>
        <taxon>Trichechidae</taxon>
        <taxon>Trichechus</taxon>
    </lineage>
</organism>
<keyword evidence="4" id="KW-0325">Glycoprotein</keyword>
<dbReference type="InterPro" id="IPR033992">
    <property type="entry name" value="NKR-like_CTLD"/>
</dbReference>
<gene>
    <name evidence="8" type="primary">CLEC1B</name>
</gene>
<dbReference type="InterPro" id="IPR016186">
    <property type="entry name" value="C-type_lectin-like/link_sf"/>
</dbReference>
<dbReference type="Pfam" id="PF00059">
    <property type="entry name" value="Lectin_C"/>
    <property type="match status" value="1"/>
</dbReference>
<dbReference type="InterPro" id="IPR016187">
    <property type="entry name" value="CTDL_fold"/>
</dbReference>
<evidence type="ECO:0000256" key="2">
    <source>
        <dbReference type="ARBA" id="ARBA00022734"/>
    </source>
</evidence>
<dbReference type="SUPFAM" id="SSF56436">
    <property type="entry name" value="C-type lectin-like"/>
    <property type="match status" value="1"/>
</dbReference>
<dbReference type="GO" id="GO:0007165">
    <property type="term" value="P:signal transduction"/>
    <property type="evidence" value="ECO:0007669"/>
    <property type="project" value="TreeGrafter"/>
</dbReference>
<dbReference type="GO" id="GO:0004888">
    <property type="term" value="F:transmembrane signaling receptor activity"/>
    <property type="evidence" value="ECO:0007669"/>
    <property type="project" value="TreeGrafter"/>
</dbReference>
<dbReference type="Gene3D" id="3.10.100.10">
    <property type="entry name" value="Mannose-Binding Protein A, subunit A"/>
    <property type="match status" value="1"/>
</dbReference>
<keyword evidence="2" id="KW-0430">Lectin</keyword>
<feature type="domain" description="C-type lectin" evidence="6">
    <location>
        <begin position="68"/>
        <end position="176"/>
    </location>
</feature>
<sequence length="188" mass="21279">MQDEDGYVALNIKTRRPAFTSVDPASSSLWRVMALVLLILCMGMVVGLVALGIMTHKCSPCDTNWRYYGDSCYGFFKHNLTWEESKQYCTGMNATLPKIASQNILEYIKARTGLIRWIGLSRQNSNGVWTWEDGSVFSKNLFELPGDGNPNMKCAYFHHGKIHPSSCKNRHYLVCERKAGMAKVDELL</sequence>
<keyword evidence="5" id="KW-1133">Transmembrane helix</keyword>
<evidence type="ECO:0000256" key="3">
    <source>
        <dbReference type="ARBA" id="ARBA00023157"/>
    </source>
</evidence>
<dbReference type="PANTHER" id="PTHR46490">
    <property type="entry name" value="C-TYPE LECTIN DOMAIN FAMILY 12 MEMBER A-RELATED"/>
    <property type="match status" value="1"/>
</dbReference>
<dbReference type="CDD" id="cd03593">
    <property type="entry name" value="CLECT_NK_receptors_like"/>
    <property type="match status" value="1"/>
</dbReference>
<feature type="transmembrane region" description="Helical" evidence="5">
    <location>
        <begin position="29"/>
        <end position="51"/>
    </location>
</feature>